<keyword evidence="3" id="KW-1185">Reference proteome</keyword>
<keyword evidence="1" id="KW-0732">Signal</keyword>
<dbReference type="SUPFAM" id="SSF101898">
    <property type="entry name" value="NHL repeat"/>
    <property type="match status" value="1"/>
</dbReference>
<protein>
    <submittedName>
        <fullName evidence="2">ScyD/ScyE family protein</fullName>
    </submittedName>
</protein>
<gene>
    <name evidence="2" type="ORF">ISU10_21810</name>
</gene>
<dbReference type="NCBIfam" id="NF033206">
    <property type="entry name" value="ScyE_fam"/>
    <property type="match status" value="1"/>
</dbReference>
<organism evidence="2 3">
    <name type="scientific">Nocardioides agariphilus</name>
    <dbReference type="NCBI Taxonomy" id="433664"/>
    <lineage>
        <taxon>Bacteria</taxon>
        <taxon>Bacillati</taxon>
        <taxon>Actinomycetota</taxon>
        <taxon>Actinomycetes</taxon>
        <taxon>Propionibacteriales</taxon>
        <taxon>Nocardioidaceae</taxon>
        <taxon>Nocardioides</taxon>
    </lineage>
</organism>
<feature type="signal peptide" evidence="1">
    <location>
        <begin position="1"/>
        <end position="29"/>
    </location>
</feature>
<dbReference type="Proteomes" id="UP000660668">
    <property type="component" value="Unassembled WGS sequence"/>
</dbReference>
<name>A0A930VPA7_9ACTN</name>
<feature type="chain" id="PRO_5037184066" evidence="1">
    <location>
        <begin position="30"/>
        <end position="366"/>
    </location>
</feature>
<dbReference type="InterPro" id="IPR048031">
    <property type="entry name" value="ScyD/ScyE-like"/>
</dbReference>
<sequence length="366" mass="37546">MSTKSARILAGVAAVALAAPMATSGIAQAAPSTGEAPKILVKDLPGPLSTAVAGDGTAYVTANFAGMLWKVPDGGAPELLYQASEKGAEVGGVSVQGAKVVFTYTGQTHARVMSITGGAAPKVMANTRSYEKQNNPDKKRTYGILGLTASCKAKLPKQFAAFLKPYAGVVDSHPYATEQDGNTTYLADAGGNDILSIANDGTISTVAVLPRVKVRLTKARVKAAGLPACTTGHSYALEAVPTDVELGPDGWLYVSTLTGGPEDGSLGAQSRVYKVNPATGRVVKIAVHLISAVNLAVAGDGDVYVSQLFGGSIIRIPAGTGRKVPFAQVNMPAGLEFTDTGLYATIDALKGTKTPRGKLAFIPFAP</sequence>
<comment type="caution">
    <text evidence="2">The sequence shown here is derived from an EMBL/GenBank/DDBJ whole genome shotgun (WGS) entry which is preliminary data.</text>
</comment>
<evidence type="ECO:0000256" key="1">
    <source>
        <dbReference type="SAM" id="SignalP"/>
    </source>
</evidence>
<dbReference type="InterPro" id="IPR011042">
    <property type="entry name" value="6-blade_b-propeller_TolB-like"/>
</dbReference>
<proteinExistence type="predicted"/>
<dbReference type="EMBL" id="JADKPO010000049">
    <property type="protein sequence ID" value="MBF4770418.1"/>
    <property type="molecule type" value="Genomic_DNA"/>
</dbReference>
<dbReference type="AlphaFoldDB" id="A0A930VPA7"/>
<dbReference type="RefSeq" id="WP_194698559.1">
    <property type="nucleotide sequence ID" value="NZ_JADKPO010000049.1"/>
</dbReference>
<accession>A0A930VPA7</accession>
<dbReference type="Gene3D" id="2.120.10.30">
    <property type="entry name" value="TolB, C-terminal domain"/>
    <property type="match status" value="1"/>
</dbReference>
<evidence type="ECO:0000313" key="3">
    <source>
        <dbReference type="Proteomes" id="UP000660668"/>
    </source>
</evidence>
<reference evidence="2" key="1">
    <citation type="submission" date="2020-11" db="EMBL/GenBank/DDBJ databases">
        <title>Nocardioides cynanchi sp. nov., isolated from soil of rhizosphere of Cynanchum wilfordii.</title>
        <authorList>
            <person name="Lee J.-S."/>
            <person name="Suh M.K."/>
            <person name="Kim J.-S."/>
        </authorList>
    </citation>
    <scope>NUCLEOTIDE SEQUENCE</scope>
    <source>
        <strain evidence="2">KCTC 19276</strain>
    </source>
</reference>
<evidence type="ECO:0000313" key="2">
    <source>
        <dbReference type="EMBL" id="MBF4770418.1"/>
    </source>
</evidence>